<gene>
    <name evidence="2" type="ORF">BRAN1462_LOCUS22992</name>
</gene>
<evidence type="ECO:0000313" key="2">
    <source>
        <dbReference type="EMBL" id="CAD9560166.1"/>
    </source>
</evidence>
<organism evidence="2">
    <name type="scientific">Zooxanthella nutricula</name>
    <dbReference type="NCBI Taxonomy" id="1333877"/>
    <lineage>
        <taxon>Eukaryota</taxon>
        <taxon>Sar</taxon>
        <taxon>Alveolata</taxon>
        <taxon>Dinophyceae</taxon>
        <taxon>Peridiniales</taxon>
        <taxon>Peridiniales incertae sedis</taxon>
        <taxon>Zooxanthella</taxon>
    </lineage>
</organism>
<dbReference type="EMBL" id="HBGW01036338">
    <property type="protein sequence ID" value="CAD9560166.1"/>
    <property type="molecule type" value="Transcribed_RNA"/>
</dbReference>
<evidence type="ECO:0000256" key="1">
    <source>
        <dbReference type="SAM" id="MobiDB-lite"/>
    </source>
</evidence>
<name>A0A7S2JXG1_9DINO</name>
<protein>
    <submittedName>
        <fullName evidence="2">Uncharacterized protein</fullName>
    </submittedName>
</protein>
<feature type="region of interest" description="Disordered" evidence="1">
    <location>
        <begin position="270"/>
        <end position="310"/>
    </location>
</feature>
<feature type="region of interest" description="Disordered" evidence="1">
    <location>
        <begin position="1"/>
        <end position="21"/>
    </location>
</feature>
<sequence length="310" mass="32056">MGQCKQRCRAQDETGDSDEGGERIIALTAECALAPCKQKCAAQDESGDSDESTLAMASDAPIATQSAEGAKEQGECTCATTDGIGTSRHAPATAARLPFVSQLPVLPAQASGGGRVCCSLRGGAVAGGGSDSTVAAGSDGPAVRRSASGAMEQCEQIGASDEDGSVASAHLPFVNRLPAFSTPESGGKRWVCYSLGGGVLASGGLESTSTVGSVRRCAIQARGLDPEKYCAQVCLSAESHQHVLNEETFLVDLAFAAASLEMSVVFRKREPPGAPTPGFEDVWDGNVWTRRPRRHSSGPSRRLAPDRKKA</sequence>
<accession>A0A7S2JXG1</accession>
<proteinExistence type="predicted"/>
<reference evidence="2" key="1">
    <citation type="submission" date="2021-01" db="EMBL/GenBank/DDBJ databases">
        <authorList>
            <person name="Corre E."/>
            <person name="Pelletier E."/>
            <person name="Niang G."/>
            <person name="Scheremetjew M."/>
            <person name="Finn R."/>
            <person name="Kale V."/>
            <person name="Holt S."/>
            <person name="Cochrane G."/>
            <person name="Meng A."/>
            <person name="Brown T."/>
            <person name="Cohen L."/>
        </authorList>
    </citation>
    <scope>NUCLEOTIDE SEQUENCE</scope>
    <source>
        <strain evidence="2">RCC3387</strain>
    </source>
</reference>
<dbReference type="AlphaFoldDB" id="A0A7S2JXG1"/>